<gene>
    <name evidence="1" type="ORF">SPELUC_LOCUS6782</name>
</gene>
<evidence type="ECO:0000313" key="2">
    <source>
        <dbReference type="Proteomes" id="UP000789366"/>
    </source>
</evidence>
<keyword evidence="2" id="KW-1185">Reference proteome</keyword>
<evidence type="ECO:0000313" key="1">
    <source>
        <dbReference type="EMBL" id="CAG8591921.1"/>
    </source>
</evidence>
<reference evidence="1" key="1">
    <citation type="submission" date="2021-06" db="EMBL/GenBank/DDBJ databases">
        <authorList>
            <person name="Kallberg Y."/>
            <person name="Tangrot J."/>
            <person name="Rosling A."/>
        </authorList>
    </citation>
    <scope>NUCLEOTIDE SEQUENCE</scope>
    <source>
        <strain evidence="1">28 12/20/2015</strain>
    </source>
</reference>
<organism evidence="1 2">
    <name type="scientific">Cetraspora pellucida</name>
    <dbReference type="NCBI Taxonomy" id="1433469"/>
    <lineage>
        <taxon>Eukaryota</taxon>
        <taxon>Fungi</taxon>
        <taxon>Fungi incertae sedis</taxon>
        <taxon>Mucoromycota</taxon>
        <taxon>Glomeromycotina</taxon>
        <taxon>Glomeromycetes</taxon>
        <taxon>Diversisporales</taxon>
        <taxon>Gigasporaceae</taxon>
        <taxon>Cetraspora</taxon>
    </lineage>
</organism>
<protein>
    <submittedName>
        <fullName evidence="1">8780_t:CDS:1</fullName>
    </submittedName>
</protein>
<comment type="caution">
    <text evidence="1">The sequence shown here is derived from an EMBL/GenBank/DDBJ whole genome shotgun (WGS) entry which is preliminary data.</text>
</comment>
<proteinExistence type="predicted"/>
<sequence>MKKLSLNDAYIIAKSHDGVCLSTEYKNDKSHVKLTLKDAKQIAISKYGQCLSTECAESHEWTVSLVQIINSGSWCSHCAGNARCTIEDAKQVTQSHEWLASFSKIKNTYNKNGKCLSEKYINSDTPLQWRCIKGHEWIAQFHSIKNRHSWCPYCSKYKRESLCREIIIKYLGPPSENRKPDFLKTPEYPTGLQLDIPYYNYGFAIEVQGQQHEKYIEFFHRGNPNNFKNGINSRKNYVKKTGSF</sequence>
<accession>A0ACA9MKH2</accession>
<name>A0ACA9MKH2_9GLOM</name>
<dbReference type="EMBL" id="CAJVPW010008287">
    <property type="protein sequence ID" value="CAG8591921.1"/>
    <property type="molecule type" value="Genomic_DNA"/>
</dbReference>
<dbReference type="Proteomes" id="UP000789366">
    <property type="component" value="Unassembled WGS sequence"/>
</dbReference>